<keyword evidence="1" id="KW-0472">Membrane</keyword>
<feature type="transmembrane region" description="Helical" evidence="1">
    <location>
        <begin position="91"/>
        <end position="108"/>
    </location>
</feature>
<feature type="transmembrane region" description="Helical" evidence="1">
    <location>
        <begin position="182"/>
        <end position="200"/>
    </location>
</feature>
<reference evidence="3 4" key="1">
    <citation type="journal article" date="2019" name="Int. J. Syst. Evol. Microbiol.">
        <title>The Draft Whole-Genome Sequence of the Antibiotic Producer Empedobacter haloabium ATCC 31962 Provides Indications for Its Taxonomic Reclassification.</title>
        <authorList>
            <person name="Miess H."/>
            <person name="Arlt P."/>
            <person name="Apel A.K."/>
            <person name="Weber T."/>
            <person name="Nieselt K."/>
            <person name="Hanssen F."/>
            <person name="Czemmel S."/>
            <person name="Nahnsen S."/>
            <person name="Gross H."/>
        </authorList>
    </citation>
    <scope>NUCLEOTIDE SEQUENCE [LARGE SCALE GENOMIC DNA]</scope>
    <source>
        <strain evidence="3 4">ATCC 31962</strain>
    </source>
</reference>
<keyword evidence="1" id="KW-1133">Transmembrane helix</keyword>
<feature type="transmembrane region" description="Helical" evidence="1">
    <location>
        <begin position="249"/>
        <end position="270"/>
    </location>
</feature>
<dbReference type="PANTHER" id="PTHR36927:SF3">
    <property type="entry name" value="GLUCANS BIOSYNTHESIS PROTEIN C"/>
    <property type="match status" value="1"/>
</dbReference>
<evidence type="ECO:0000259" key="2">
    <source>
        <dbReference type="Pfam" id="PF01757"/>
    </source>
</evidence>
<name>A0ABZ1UF19_9BURK</name>
<feature type="transmembrane region" description="Helical" evidence="1">
    <location>
        <begin position="282"/>
        <end position="304"/>
    </location>
</feature>
<keyword evidence="3" id="KW-0012">Acyltransferase</keyword>
<dbReference type="Pfam" id="PF01757">
    <property type="entry name" value="Acyl_transf_3"/>
    <property type="match status" value="1"/>
</dbReference>
<feature type="domain" description="Acyltransferase 3" evidence="2">
    <location>
        <begin position="10"/>
        <end position="365"/>
    </location>
</feature>
<proteinExistence type="predicted"/>
<dbReference type="PANTHER" id="PTHR36927">
    <property type="entry name" value="BLR4337 PROTEIN"/>
    <property type="match status" value="1"/>
</dbReference>
<accession>A0ABZ1UF19</accession>
<feature type="transmembrane region" description="Helical" evidence="1">
    <location>
        <begin position="316"/>
        <end position="339"/>
    </location>
</feature>
<dbReference type="Proteomes" id="UP000321323">
    <property type="component" value="Chromosome"/>
</dbReference>
<dbReference type="GO" id="GO:0016746">
    <property type="term" value="F:acyltransferase activity"/>
    <property type="evidence" value="ECO:0007669"/>
    <property type="project" value="UniProtKB-KW"/>
</dbReference>
<keyword evidence="4" id="KW-1185">Reference proteome</keyword>
<evidence type="ECO:0000256" key="1">
    <source>
        <dbReference type="SAM" id="Phobius"/>
    </source>
</evidence>
<gene>
    <name evidence="3" type="ORF">E7V67_016705</name>
</gene>
<protein>
    <submittedName>
        <fullName evidence="3">Acyltransferase family protein</fullName>
    </submittedName>
</protein>
<feature type="transmembrane region" description="Helical" evidence="1">
    <location>
        <begin position="220"/>
        <end position="237"/>
    </location>
</feature>
<organism evidence="3 4">
    <name type="scientific">[Empedobacter] haloabium</name>
    <dbReference type="NCBI Taxonomy" id="592317"/>
    <lineage>
        <taxon>Bacteria</taxon>
        <taxon>Pseudomonadati</taxon>
        <taxon>Pseudomonadota</taxon>
        <taxon>Betaproteobacteria</taxon>
        <taxon>Burkholderiales</taxon>
        <taxon>Oxalobacteraceae</taxon>
        <taxon>Telluria group</taxon>
        <taxon>Telluria group incertae sedis</taxon>
    </lineage>
</organism>
<keyword evidence="1" id="KW-0812">Transmembrane</keyword>
<sequence length="405" mass="44895">MPTTSASRLYFLDWLRIAAFFLLILYHTGMYYVTWDWHVKSPAASDAIEPLMLLSSPWRMSLLFLISGAASGFLLAKLANGRFLRERSRRLLLPLLFGMLVIVPPQPFCEVIEKLGYAGSYPDFMRLYVTGYHGFCRGDDCLDLPTWNHLWFVAYLWAYTVLLALLATVAGAARLARAGERLAAALTGWRALVLPAAYLALARVALKPYFEETHALVDDWYNHAVYLPLFLAGVLLARQARFWAALERLRWPALAVAAAGWALLICLYSLPNAGQPDLALRIVAACVRSPFQWCAIVALCGFARRHLNADGAARRYLTEAVFPVYIVHQTLIVGMAMLLKPLRIAPATEGAILVVLTCAFSFAIFEVARRVSGVRALFGVGMREATGSVPARGLTPKFGESRHSA</sequence>
<evidence type="ECO:0000313" key="3">
    <source>
        <dbReference type="EMBL" id="WUR11351.1"/>
    </source>
</evidence>
<keyword evidence="3" id="KW-0808">Transferase</keyword>
<evidence type="ECO:0000313" key="4">
    <source>
        <dbReference type="Proteomes" id="UP000321323"/>
    </source>
</evidence>
<dbReference type="EMBL" id="CP136508">
    <property type="protein sequence ID" value="WUR11351.1"/>
    <property type="molecule type" value="Genomic_DNA"/>
</dbReference>
<feature type="transmembrane region" description="Helical" evidence="1">
    <location>
        <begin position="150"/>
        <end position="170"/>
    </location>
</feature>
<feature type="transmembrane region" description="Helical" evidence="1">
    <location>
        <begin position="351"/>
        <end position="368"/>
    </location>
</feature>
<feature type="transmembrane region" description="Helical" evidence="1">
    <location>
        <begin position="60"/>
        <end position="79"/>
    </location>
</feature>
<feature type="transmembrane region" description="Helical" evidence="1">
    <location>
        <begin position="12"/>
        <end position="33"/>
    </location>
</feature>
<dbReference type="InterPro" id="IPR002656">
    <property type="entry name" value="Acyl_transf_3_dom"/>
</dbReference>
<dbReference type="InterPro" id="IPR050623">
    <property type="entry name" value="Glucan_succinyl_AcylTrfase"/>
</dbReference>